<evidence type="ECO:0000313" key="2">
    <source>
        <dbReference type="EMBL" id="OGN15225.1"/>
    </source>
</evidence>
<dbReference type="EMBL" id="MGJV01000014">
    <property type="protein sequence ID" value="OGN15225.1"/>
    <property type="molecule type" value="Genomic_DNA"/>
</dbReference>
<comment type="caution">
    <text evidence="2">The sequence shown here is derived from an EMBL/GenBank/DDBJ whole genome shotgun (WGS) entry which is preliminary data.</text>
</comment>
<protein>
    <recommendedName>
        <fullName evidence="1">PD-(D/E)XK endonuclease-like domain-containing protein</fullName>
    </recommendedName>
</protein>
<dbReference type="InterPro" id="IPR011604">
    <property type="entry name" value="PDDEXK-like_dom_sf"/>
</dbReference>
<evidence type="ECO:0000313" key="3">
    <source>
        <dbReference type="Proteomes" id="UP000176581"/>
    </source>
</evidence>
<dbReference type="Pfam" id="PF12705">
    <property type="entry name" value="PDDEXK_1"/>
    <property type="match status" value="1"/>
</dbReference>
<feature type="domain" description="PD-(D/E)XK endonuclease-like" evidence="1">
    <location>
        <begin position="78"/>
        <end position="230"/>
    </location>
</feature>
<organism evidence="2 3">
    <name type="scientific">Candidatus Yanofskybacteria bacterium RIFCSPHIGHO2_02_FULL_43_22</name>
    <dbReference type="NCBI Taxonomy" id="1802681"/>
    <lineage>
        <taxon>Bacteria</taxon>
        <taxon>Candidatus Yanofskyibacteriota</taxon>
    </lineage>
</organism>
<dbReference type="Proteomes" id="UP000176581">
    <property type="component" value="Unassembled WGS sequence"/>
</dbReference>
<dbReference type="AlphaFoldDB" id="A0A1F8FQ67"/>
<dbReference type="Gene3D" id="3.90.320.10">
    <property type="match status" value="1"/>
</dbReference>
<name>A0A1F8FQ67_9BACT</name>
<reference evidence="2 3" key="1">
    <citation type="journal article" date="2016" name="Nat. Commun.">
        <title>Thousands of microbial genomes shed light on interconnected biogeochemical processes in an aquifer system.</title>
        <authorList>
            <person name="Anantharaman K."/>
            <person name="Brown C.T."/>
            <person name="Hug L.A."/>
            <person name="Sharon I."/>
            <person name="Castelle C.J."/>
            <person name="Probst A.J."/>
            <person name="Thomas B.C."/>
            <person name="Singh A."/>
            <person name="Wilkins M.J."/>
            <person name="Karaoz U."/>
            <person name="Brodie E.L."/>
            <person name="Williams K.H."/>
            <person name="Hubbard S.S."/>
            <person name="Banfield J.F."/>
        </authorList>
    </citation>
    <scope>NUCLEOTIDE SEQUENCE [LARGE SCALE GENOMIC DNA]</scope>
</reference>
<dbReference type="InterPro" id="IPR038726">
    <property type="entry name" value="PDDEXK_AddAB-type"/>
</dbReference>
<evidence type="ECO:0000259" key="1">
    <source>
        <dbReference type="Pfam" id="PF12705"/>
    </source>
</evidence>
<accession>A0A1F8FQ67</accession>
<gene>
    <name evidence="2" type="ORF">A3J47_03615</name>
</gene>
<sequence length="246" mass="28299">MVSKFLNTLKISRSGLKLFLDCPRCFWLDVHHKVKRPPGYPFTLSIAVDYLVKKEFDKYREKGTLPPVLKNYGIKDAKLFSGPELSEWRNNFKGISYFDEGLNASLYGAVDDVLEFSDGSLGVIDYKSSGAREITIYDDYQKQMDVYNYILQQKGYETYPEAFFVFYKVIKEGETGFDNALKFTEEVRPVKVNTEWVGPAFEAAVELARQDEPPQESGNTQKHCDHCHYVDRVVEIQKLAPQDTNI</sequence>
<proteinExistence type="predicted"/>